<dbReference type="Gene3D" id="3.90.1200.10">
    <property type="match status" value="1"/>
</dbReference>
<dbReference type="InterPro" id="IPR016477">
    <property type="entry name" value="Fructo-/Ketosamine-3-kinase"/>
</dbReference>
<comment type="catalytic activity">
    <reaction evidence="2">
        <text>N(6)-D-ribulosyl-L-lysyl-[protein] + ATP = N(6)-(3-O-phospho-D-ribulosyl)-L-lysyl-[protein] + ADP + H(+)</text>
        <dbReference type="Rhea" id="RHEA:48432"/>
        <dbReference type="Rhea" id="RHEA-COMP:12103"/>
        <dbReference type="Rhea" id="RHEA-COMP:12104"/>
        <dbReference type="ChEBI" id="CHEBI:15378"/>
        <dbReference type="ChEBI" id="CHEBI:30616"/>
        <dbReference type="ChEBI" id="CHEBI:90418"/>
        <dbReference type="ChEBI" id="CHEBI:90420"/>
        <dbReference type="ChEBI" id="CHEBI:456216"/>
        <dbReference type="EC" id="2.7.1.172"/>
    </reaction>
    <physiologicalReaction direction="left-to-right" evidence="2">
        <dbReference type="Rhea" id="RHEA:48433"/>
    </physiologicalReaction>
</comment>
<comment type="caution">
    <text evidence="3">The sequence shown here is derived from an EMBL/GenBank/DDBJ whole genome shotgun (WGS) entry which is preliminary data.</text>
</comment>
<evidence type="ECO:0000256" key="2">
    <source>
        <dbReference type="ARBA" id="ARBA00048655"/>
    </source>
</evidence>
<proteinExistence type="predicted"/>
<dbReference type="Pfam" id="PF03881">
    <property type="entry name" value="Fructosamin_kin"/>
    <property type="match status" value="1"/>
</dbReference>
<reference evidence="3 4" key="1">
    <citation type="journal article" date="2024" name="IMA Fungus">
        <title>Apiospora arundinis, a panoply of carbohydrate-active enzymes and secondary metabolites.</title>
        <authorList>
            <person name="Sorensen T."/>
            <person name="Petersen C."/>
            <person name="Muurmann A.T."/>
            <person name="Christiansen J.V."/>
            <person name="Brundto M.L."/>
            <person name="Overgaard C.K."/>
            <person name="Boysen A.T."/>
            <person name="Wollenberg R.D."/>
            <person name="Larsen T.O."/>
            <person name="Sorensen J.L."/>
            <person name="Nielsen K.L."/>
            <person name="Sondergaard T.E."/>
        </authorList>
    </citation>
    <scope>NUCLEOTIDE SEQUENCE [LARGE SCALE GENOMIC DNA]</scope>
    <source>
        <strain evidence="3 4">AAU 773</strain>
    </source>
</reference>
<evidence type="ECO:0000256" key="1">
    <source>
        <dbReference type="ARBA" id="ARBA00011961"/>
    </source>
</evidence>
<accession>A0ABR2HPV7</accession>
<protein>
    <recommendedName>
        <fullName evidence="1">protein-ribulosamine 3-kinase</fullName>
        <ecNumber evidence="1">2.7.1.172</ecNumber>
    </recommendedName>
</protein>
<dbReference type="PANTHER" id="PTHR12149">
    <property type="entry name" value="FRUCTOSAMINE 3 KINASE-RELATED PROTEIN"/>
    <property type="match status" value="1"/>
</dbReference>
<dbReference type="EMBL" id="JAPCWZ010000009">
    <property type="protein sequence ID" value="KAK8851115.1"/>
    <property type="molecule type" value="Genomic_DNA"/>
</dbReference>
<dbReference type="PANTHER" id="PTHR12149:SF8">
    <property type="entry name" value="PROTEIN-RIBULOSAMINE 3-KINASE"/>
    <property type="match status" value="1"/>
</dbReference>
<evidence type="ECO:0000313" key="4">
    <source>
        <dbReference type="Proteomes" id="UP001390339"/>
    </source>
</evidence>
<keyword evidence="4" id="KW-1185">Reference proteome</keyword>
<name>A0ABR2HPV7_9PEZI</name>
<gene>
    <name evidence="3" type="ORF">PGQ11_013594</name>
</gene>
<dbReference type="SUPFAM" id="SSF56112">
    <property type="entry name" value="Protein kinase-like (PK-like)"/>
    <property type="match status" value="1"/>
</dbReference>
<dbReference type="EC" id="2.7.1.172" evidence="1"/>
<dbReference type="InterPro" id="IPR011009">
    <property type="entry name" value="Kinase-like_dom_sf"/>
</dbReference>
<organism evidence="3 4">
    <name type="scientific">Apiospora arundinis</name>
    <dbReference type="NCBI Taxonomy" id="335852"/>
    <lineage>
        <taxon>Eukaryota</taxon>
        <taxon>Fungi</taxon>
        <taxon>Dikarya</taxon>
        <taxon>Ascomycota</taxon>
        <taxon>Pezizomycotina</taxon>
        <taxon>Sordariomycetes</taxon>
        <taxon>Xylariomycetidae</taxon>
        <taxon>Amphisphaeriales</taxon>
        <taxon>Apiosporaceae</taxon>
        <taxon>Apiospora</taxon>
    </lineage>
</organism>
<evidence type="ECO:0000313" key="3">
    <source>
        <dbReference type="EMBL" id="KAK8851115.1"/>
    </source>
</evidence>
<dbReference type="Proteomes" id="UP001390339">
    <property type="component" value="Unassembled WGS sequence"/>
</dbReference>
<sequence length="346" mass="38855">MQVALTSACTTMESQFPGYVDSIGHVDRLDAAVIEKLPKGCTVLSATPSGRSLWVGTVKIEVRLEDGSVAAFFKKGASGDTGARMMNGTFEAEHAIYTFLPEQSPRPVGWGTYKDDPDTHFYICEFIEMHDVIPRAHDWAATVSRLHLNSMGKSPTGQFGFHVTTHLANVPVNNKWNSSWQAFWTQQMASLFDQDDLLHGPDDEVTRLKGAFLTQVIPRFLGPLESNGRSIKPCLIHSDLWPGNIKPSVATDELIMFDSCAYWGHNEGICRNPRYKLGPAAIREYFQHVQMSEPTADFDGRNHVYAMKYYALLSIMYFKDQRFRAIFVDEMRSLVSKAGVFQEANL</sequence>